<name>K8EJH7_CARML</name>
<keyword evidence="2" id="KW-1185">Reference proteome</keyword>
<dbReference type="KEGG" id="cml:BN424_2554"/>
<reference evidence="2" key="1">
    <citation type="journal article" date="2013" name="Genome Announc.">
        <title>Complete Chromosome Sequence of Carnobacterium maltaromaticum LMA 28.</title>
        <authorList>
            <person name="Cailliez-Grimal C."/>
            <person name="Chaillou S."/>
            <person name="Anba-Mondoloni J."/>
            <person name="Loux V."/>
            <person name="Afzal M.I."/>
            <person name="Rahman A."/>
            <person name="Kergourlay G."/>
            <person name="Champomier-Verges M.C."/>
            <person name="Zagorec M."/>
            <person name="Dalgaard P."/>
            <person name="Leisner J.J."/>
            <person name="Prevost H."/>
            <person name="Revol-Junelles A.M."/>
            <person name="Borges F."/>
        </authorList>
    </citation>
    <scope>NUCLEOTIDE SEQUENCE</scope>
    <source>
        <strain evidence="2">LMA28</strain>
    </source>
</reference>
<dbReference type="EMBL" id="HE999757">
    <property type="protein sequence ID" value="CCO11993.2"/>
    <property type="molecule type" value="Genomic_DNA"/>
</dbReference>
<sequence>MSTLVEQLIKSVVEKNKEYATNSKKAAVKNAKSHQKNS</sequence>
<dbReference type="Proteomes" id="UP000000212">
    <property type="component" value="Chromosome"/>
</dbReference>
<accession>K8EJH7</accession>
<dbReference type="AlphaFoldDB" id="K8EJH7"/>
<organism evidence="1 2">
    <name type="scientific">Carnobacterium maltaromaticum LMA28</name>
    <dbReference type="NCBI Taxonomy" id="1234679"/>
    <lineage>
        <taxon>Bacteria</taxon>
        <taxon>Bacillati</taxon>
        <taxon>Bacillota</taxon>
        <taxon>Bacilli</taxon>
        <taxon>Lactobacillales</taxon>
        <taxon>Carnobacteriaceae</taxon>
        <taxon>Carnobacterium</taxon>
    </lineage>
</organism>
<dbReference type="HOGENOM" id="CLU_3326159_0_0_9"/>
<evidence type="ECO:0000313" key="2">
    <source>
        <dbReference type="Proteomes" id="UP000000212"/>
    </source>
</evidence>
<proteinExistence type="predicted"/>
<evidence type="ECO:0000313" key="1">
    <source>
        <dbReference type="EMBL" id="CCO11993.2"/>
    </source>
</evidence>
<gene>
    <name evidence="1" type="ORF">BN424_2554</name>
</gene>
<protein>
    <submittedName>
        <fullName evidence="1">Uncharacterized protein</fullName>
    </submittedName>
</protein>